<dbReference type="PANTHER" id="PTHR30528">
    <property type="entry name" value="CYTOPLASMIC PROTEIN"/>
    <property type="match status" value="1"/>
</dbReference>
<accession>A0ABZ3A049</accession>
<name>A0ABZ3A049_9MICC</name>
<sequence length="402" mass="44002">MELTLTAAQARLAALGAQGLAKGRPAGVTAGSVRRVLAQLHLLQIDSVNVLSRSHYLPLFSRLGPYDTAIADRLAGQAPRRMVEYWAHEASYVRPELFADLRSVQRRVWMTAHSMPAEVRDALSGEIMSLLAGGPPLTAREIAERTGGSSGKPAANWGWNWNASKRVLEDLFASGLLSSAGRTPQFERLYAPTSAVHPAGEAALEPSDPEEAVLRLTELAARAHGVSTVRCMADYFRLLQRDTAAAVETLVKRGTLKPVRVPGFRAPAYLHAEAVIPRRSSARALLSPFDSLVFERKRLETLFDFRYRLEIYTPQVARRYGYYVLPFLLGDGFAARVDLKADRANKALLVQAAHREEGAPARTAVELAAELRMMADWLGLDDVIVKPSGDLAGALKLAVCRE</sequence>
<dbReference type="Pfam" id="PF06224">
    <property type="entry name" value="AlkZ-like"/>
    <property type="match status" value="1"/>
</dbReference>
<evidence type="ECO:0000313" key="2">
    <source>
        <dbReference type="Proteomes" id="UP001448858"/>
    </source>
</evidence>
<dbReference type="PANTHER" id="PTHR30528:SF0">
    <property type="entry name" value="CYTOPLASMIC PROTEIN"/>
    <property type="match status" value="1"/>
</dbReference>
<dbReference type="InterPro" id="IPR009351">
    <property type="entry name" value="AlkZ-like"/>
</dbReference>
<gene>
    <name evidence="1" type="ORF">AAE021_02490</name>
</gene>
<organism evidence="1 2">
    <name type="scientific">Arthrobacter citreus</name>
    <dbReference type="NCBI Taxonomy" id="1670"/>
    <lineage>
        <taxon>Bacteria</taxon>
        <taxon>Bacillati</taxon>
        <taxon>Actinomycetota</taxon>
        <taxon>Actinomycetes</taxon>
        <taxon>Micrococcales</taxon>
        <taxon>Micrococcaceae</taxon>
        <taxon>Arthrobacter</taxon>
    </lineage>
</organism>
<evidence type="ECO:0000313" key="1">
    <source>
        <dbReference type="EMBL" id="WZP16479.1"/>
    </source>
</evidence>
<dbReference type="EMBL" id="CP151657">
    <property type="protein sequence ID" value="WZP16479.1"/>
    <property type="molecule type" value="Genomic_DNA"/>
</dbReference>
<keyword evidence="2" id="KW-1185">Reference proteome</keyword>
<protein>
    <submittedName>
        <fullName evidence="1">Crosslink repair DNA glycosylase YcaQ family protein</fullName>
    </submittedName>
</protein>
<dbReference type="RefSeq" id="WP_342024090.1">
    <property type="nucleotide sequence ID" value="NZ_CP151657.1"/>
</dbReference>
<dbReference type="Proteomes" id="UP001448858">
    <property type="component" value="Chromosome"/>
</dbReference>
<reference evidence="1 2" key="1">
    <citation type="submission" date="2024-04" db="EMBL/GenBank/DDBJ databases">
        <title>Arthrobacter sp. from Plains bison fecal sample.</title>
        <authorList>
            <person name="Ruzzini A."/>
        </authorList>
    </citation>
    <scope>NUCLEOTIDE SEQUENCE [LARGE SCALE GENOMIC DNA]</scope>
    <source>
        <strain evidence="1 2">EINP1</strain>
    </source>
</reference>
<proteinExistence type="predicted"/>